<evidence type="ECO:0000313" key="2">
    <source>
        <dbReference type="EMBL" id="TNN80227.1"/>
    </source>
</evidence>
<dbReference type="Proteomes" id="UP000314294">
    <property type="component" value="Unassembled WGS sequence"/>
</dbReference>
<protein>
    <submittedName>
        <fullName evidence="2">Uncharacterized protein</fullName>
    </submittedName>
</protein>
<proteinExistence type="predicted"/>
<evidence type="ECO:0000256" key="1">
    <source>
        <dbReference type="SAM" id="MobiDB-lite"/>
    </source>
</evidence>
<evidence type="ECO:0000313" key="3">
    <source>
        <dbReference type="Proteomes" id="UP000314294"/>
    </source>
</evidence>
<sequence length="427" mass="47611">MKLAMLSTDFHLADETQRRIETTKPNITAFPNVTLPRAARGQKLTRRGDGNTYRHWVRVRENEPSLGASHHAPKNRDGESMVGTDRREEDGEETGRKRAESRQRQRRQERRDMLTSLEMIDSPRLAREEWRGEQSRSLPGAAASCSPCHGTTAQAAAISTGLDWTWAGMSFHIRSLICAFSVSLTGRPHSHLGERVMGGGGGVDEERSKKGKGGGEVEKMQREECGLLETASSGAVEPAEHTDAILEEDIVWLPPTVSPDRMWQVEVFQAERGVTLPLPLQCWFGGDGSARSQKCFSSADRPGEQRARPGPSLMPSPVATDATWRPLSLQPARRLPHPHPTPFPLRPPFPSLPINEAADIPDLLSQLLQDLFFVTNLQQLESRGMHIYFDDHTHGTHRLGTLAFTLAPPPRRSVQPHMNGWREITEH</sequence>
<gene>
    <name evidence="2" type="ORF">EYF80_009552</name>
</gene>
<feature type="region of interest" description="Disordered" evidence="1">
    <location>
        <begin position="60"/>
        <end position="147"/>
    </location>
</feature>
<comment type="caution">
    <text evidence="2">The sequence shown here is derived from an EMBL/GenBank/DDBJ whole genome shotgun (WGS) entry which is preliminary data.</text>
</comment>
<reference evidence="2 3" key="1">
    <citation type="submission" date="2019-03" db="EMBL/GenBank/DDBJ databases">
        <title>First draft genome of Liparis tanakae, snailfish: a comprehensive survey of snailfish specific genes.</title>
        <authorList>
            <person name="Kim W."/>
            <person name="Song I."/>
            <person name="Jeong J.-H."/>
            <person name="Kim D."/>
            <person name="Kim S."/>
            <person name="Ryu S."/>
            <person name="Song J.Y."/>
            <person name="Lee S.K."/>
        </authorList>
    </citation>
    <scope>NUCLEOTIDE SEQUENCE [LARGE SCALE GENOMIC DNA]</scope>
    <source>
        <tissue evidence="2">Muscle</tissue>
    </source>
</reference>
<feature type="compositionally biased region" description="Basic and acidic residues" evidence="1">
    <location>
        <begin position="204"/>
        <end position="218"/>
    </location>
</feature>
<keyword evidence="3" id="KW-1185">Reference proteome</keyword>
<name>A0A4Z2IR24_9TELE</name>
<accession>A0A4Z2IR24</accession>
<feature type="compositionally biased region" description="Basic and acidic residues" evidence="1">
    <location>
        <begin position="124"/>
        <end position="134"/>
    </location>
</feature>
<organism evidence="2 3">
    <name type="scientific">Liparis tanakae</name>
    <name type="common">Tanaka's snailfish</name>
    <dbReference type="NCBI Taxonomy" id="230148"/>
    <lineage>
        <taxon>Eukaryota</taxon>
        <taxon>Metazoa</taxon>
        <taxon>Chordata</taxon>
        <taxon>Craniata</taxon>
        <taxon>Vertebrata</taxon>
        <taxon>Euteleostomi</taxon>
        <taxon>Actinopterygii</taxon>
        <taxon>Neopterygii</taxon>
        <taxon>Teleostei</taxon>
        <taxon>Neoteleostei</taxon>
        <taxon>Acanthomorphata</taxon>
        <taxon>Eupercaria</taxon>
        <taxon>Perciformes</taxon>
        <taxon>Cottioidei</taxon>
        <taxon>Cottales</taxon>
        <taxon>Liparidae</taxon>
        <taxon>Liparis</taxon>
    </lineage>
</organism>
<dbReference type="AlphaFoldDB" id="A0A4Z2IR24"/>
<feature type="region of interest" description="Disordered" evidence="1">
    <location>
        <begin position="293"/>
        <end position="319"/>
    </location>
</feature>
<feature type="region of interest" description="Disordered" evidence="1">
    <location>
        <begin position="191"/>
        <end position="218"/>
    </location>
</feature>
<feature type="compositionally biased region" description="Basic and acidic residues" evidence="1">
    <location>
        <begin position="74"/>
        <end position="103"/>
    </location>
</feature>
<dbReference type="EMBL" id="SRLO01000056">
    <property type="protein sequence ID" value="TNN80227.1"/>
    <property type="molecule type" value="Genomic_DNA"/>
</dbReference>